<feature type="compositionally biased region" description="Basic and acidic residues" evidence="1">
    <location>
        <begin position="49"/>
        <end position="61"/>
    </location>
</feature>
<feature type="compositionally biased region" description="Basic and acidic residues" evidence="1">
    <location>
        <begin position="9"/>
        <end position="28"/>
    </location>
</feature>
<name>A0A2S4M0R5_9HYPH</name>
<keyword evidence="3" id="KW-1185">Reference proteome</keyword>
<protein>
    <submittedName>
        <fullName evidence="2">Uncharacterized protein</fullName>
    </submittedName>
</protein>
<dbReference type="Proteomes" id="UP000236919">
    <property type="component" value="Unassembled WGS sequence"/>
</dbReference>
<dbReference type="OrthoDB" id="7861358at2"/>
<proteinExistence type="predicted"/>
<comment type="caution">
    <text evidence="2">The sequence shown here is derived from an EMBL/GenBank/DDBJ whole genome shotgun (WGS) entry which is preliminary data.</text>
</comment>
<dbReference type="RefSeq" id="WP_103720150.1">
    <property type="nucleotide sequence ID" value="NZ_PQFZ01000015.1"/>
</dbReference>
<gene>
    <name evidence="2" type="ORF">CYD53_11548</name>
</gene>
<sequence>MTTIPKNSTNEKADKKPKASEKKVDRPGFDLGGASGETEAGRGLGLGVDAKDDRKGQRLPR</sequence>
<evidence type="ECO:0000256" key="1">
    <source>
        <dbReference type="SAM" id="MobiDB-lite"/>
    </source>
</evidence>
<organism evidence="2 3">
    <name type="scientific">Bosea psychrotolerans</name>
    <dbReference type="NCBI Taxonomy" id="1871628"/>
    <lineage>
        <taxon>Bacteria</taxon>
        <taxon>Pseudomonadati</taxon>
        <taxon>Pseudomonadota</taxon>
        <taxon>Alphaproteobacteria</taxon>
        <taxon>Hyphomicrobiales</taxon>
        <taxon>Boseaceae</taxon>
        <taxon>Bosea</taxon>
    </lineage>
</organism>
<accession>A0A2S4M0R5</accession>
<reference evidence="2 3" key="1">
    <citation type="submission" date="2018-01" db="EMBL/GenBank/DDBJ databases">
        <title>Genomic Encyclopedia of Type Strains, Phase III (KMG-III): the genomes of soil and plant-associated and newly described type strains.</title>
        <authorList>
            <person name="Whitman W."/>
        </authorList>
    </citation>
    <scope>NUCLEOTIDE SEQUENCE [LARGE SCALE GENOMIC DNA]</scope>
    <source>
        <strain evidence="2 3">1131</strain>
    </source>
</reference>
<feature type="region of interest" description="Disordered" evidence="1">
    <location>
        <begin position="1"/>
        <end position="61"/>
    </location>
</feature>
<dbReference type="AlphaFoldDB" id="A0A2S4M0R5"/>
<evidence type="ECO:0000313" key="2">
    <source>
        <dbReference type="EMBL" id="POR48300.1"/>
    </source>
</evidence>
<evidence type="ECO:0000313" key="3">
    <source>
        <dbReference type="Proteomes" id="UP000236919"/>
    </source>
</evidence>
<dbReference type="EMBL" id="PQFZ01000015">
    <property type="protein sequence ID" value="POR48300.1"/>
    <property type="molecule type" value="Genomic_DNA"/>
</dbReference>